<evidence type="ECO:0000259" key="2">
    <source>
        <dbReference type="PROSITE" id="PS50214"/>
    </source>
</evidence>
<dbReference type="CTD" id="20207516"/>
<dbReference type="OrthoDB" id="5951731at2759"/>
<organism evidence="4 5">
    <name type="scientific">Helobdella robusta</name>
    <name type="common">Californian leech</name>
    <dbReference type="NCBI Taxonomy" id="6412"/>
    <lineage>
        <taxon>Eukaryota</taxon>
        <taxon>Metazoa</taxon>
        <taxon>Spiralia</taxon>
        <taxon>Lophotrochozoa</taxon>
        <taxon>Annelida</taxon>
        <taxon>Clitellata</taxon>
        <taxon>Hirudinea</taxon>
        <taxon>Rhynchobdellida</taxon>
        <taxon>Glossiphoniidae</taxon>
        <taxon>Helobdella</taxon>
    </lineage>
</organism>
<name>T1FFB7_HELRO</name>
<gene>
    <name evidence="4" type="primary">20207516</name>
    <name evidence="3" type="ORF">HELRODRAFT_180002</name>
</gene>
<dbReference type="KEGG" id="hro:HELRODRAFT_180002"/>
<protein>
    <recommendedName>
        <fullName evidence="2">Disintegrin domain-containing protein</fullName>
    </recommendedName>
</protein>
<dbReference type="AlphaFoldDB" id="T1FFB7"/>
<dbReference type="EMBL" id="AMQM01007068">
    <property type="status" value="NOT_ANNOTATED_CDS"/>
    <property type="molecule type" value="Genomic_DNA"/>
</dbReference>
<reference evidence="3 5" key="2">
    <citation type="journal article" date="2013" name="Nature">
        <title>Insights into bilaterian evolution from three spiralian genomes.</title>
        <authorList>
            <person name="Simakov O."/>
            <person name="Marletaz F."/>
            <person name="Cho S.J."/>
            <person name="Edsinger-Gonzales E."/>
            <person name="Havlak P."/>
            <person name="Hellsten U."/>
            <person name="Kuo D.H."/>
            <person name="Larsson T."/>
            <person name="Lv J."/>
            <person name="Arendt D."/>
            <person name="Savage R."/>
            <person name="Osoegawa K."/>
            <person name="de Jong P."/>
            <person name="Grimwood J."/>
            <person name="Chapman J.A."/>
            <person name="Shapiro H."/>
            <person name="Aerts A."/>
            <person name="Otillar R.P."/>
            <person name="Terry A.Y."/>
            <person name="Boore J.L."/>
            <person name="Grigoriev I.V."/>
            <person name="Lindberg D.R."/>
            <person name="Seaver E.C."/>
            <person name="Weisblat D.A."/>
            <person name="Putnam N.H."/>
            <person name="Rokhsar D.S."/>
        </authorList>
    </citation>
    <scope>NUCLEOTIDE SEQUENCE</scope>
</reference>
<dbReference type="RefSeq" id="XP_009027019.1">
    <property type="nucleotide sequence ID" value="XM_009028771.1"/>
</dbReference>
<dbReference type="InterPro" id="IPR001762">
    <property type="entry name" value="Disintegrin_dom"/>
</dbReference>
<dbReference type="PROSITE" id="PS50214">
    <property type="entry name" value="DISINTEGRIN_2"/>
    <property type="match status" value="1"/>
</dbReference>
<evidence type="ECO:0000313" key="5">
    <source>
        <dbReference type="Proteomes" id="UP000015101"/>
    </source>
</evidence>
<keyword evidence="5" id="KW-1185">Reference proteome</keyword>
<reference evidence="5" key="1">
    <citation type="submission" date="2012-12" db="EMBL/GenBank/DDBJ databases">
        <authorList>
            <person name="Hellsten U."/>
            <person name="Grimwood J."/>
            <person name="Chapman J.A."/>
            <person name="Shapiro H."/>
            <person name="Aerts A."/>
            <person name="Otillar R.P."/>
            <person name="Terry A.Y."/>
            <person name="Boore J.L."/>
            <person name="Simakov O."/>
            <person name="Marletaz F."/>
            <person name="Cho S.-J."/>
            <person name="Edsinger-Gonzales E."/>
            <person name="Havlak P."/>
            <person name="Kuo D.-H."/>
            <person name="Larsson T."/>
            <person name="Lv J."/>
            <person name="Arendt D."/>
            <person name="Savage R."/>
            <person name="Osoegawa K."/>
            <person name="de Jong P."/>
            <person name="Lindberg D.R."/>
            <person name="Seaver E.C."/>
            <person name="Weisblat D.A."/>
            <person name="Putnam N.H."/>
            <person name="Grigoriev I.V."/>
            <person name="Rokhsar D.S."/>
        </authorList>
    </citation>
    <scope>NUCLEOTIDE SEQUENCE</scope>
</reference>
<dbReference type="InterPro" id="IPR036436">
    <property type="entry name" value="Disintegrin_dom_sf"/>
</dbReference>
<dbReference type="GeneID" id="20207516"/>
<dbReference type="PANTHER" id="PTHR11905">
    <property type="entry name" value="ADAM A DISINTEGRIN AND METALLOPROTEASE DOMAIN"/>
    <property type="match status" value="1"/>
</dbReference>
<dbReference type="EnsemblMetazoa" id="HelroT180002">
    <property type="protein sequence ID" value="HelroP180002"/>
    <property type="gene ID" value="HelroG180002"/>
</dbReference>
<dbReference type="InParanoid" id="T1FFB7"/>
<dbReference type="SMART" id="SM00608">
    <property type="entry name" value="ACR"/>
    <property type="match status" value="1"/>
</dbReference>
<dbReference type="Proteomes" id="UP000015101">
    <property type="component" value="Unassembled WGS sequence"/>
</dbReference>
<feature type="disulfide bond" evidence="1">
    <location>
        <begin position="87"/>
        <end position="107"/>
    </location>
</feature>
<dbReference type="PANTHER" id="PTHR11905:SF247">
    <property type="entry name" value="PEPTIDASE M12B DOMAIN-CONTAINING PROTEIN"/>
    <property type="match status" value="1"/>
</dbReference>
<dbReference type="GO" id="GO:0004222">
    <property type="term" value="F:metalloendopeptidase activity"/>
    <property type="evidence" value="ECO:0000318"/>
    <property type="project" value="GO_Central"/>
</dbReference>
<evidence type="ECO:0000313" key="4">
    <source>
        <dbReference type="EnsemblMetazoa" id="HelroP180002"/>
    </source>
</evidence>
<dbReference type="GO" id="GO:0006508">
    <property type="term" value="P:proteolysis"/>
    <property type="evidence" value="ECO:0000318"/>
    <property type="project" value="GO_Central"/>
</dbReference>
<proteinExistence type="predicted"/>
<evidence type="ECO:0000313" key="3">
    <source>
        <dbReference type="EMBL" id="ESN94897.1"/>
    </source>
</evidence>
<accession>T1FFB7</accession>
<dbReference type="Gene3D" id="4.10.70.10">
    <property type="entry name" value="Disintegrin domain"/>
    <property type="match status" value="1"/>
</dbReference>
<dbReference type="HOGENOM" id="CLU_596250_0_0_1"/>
<keyword evidence="1" id="KW-1015">Disulfide bond</keyword>
<evidence type="ECO:0000256" key="1">
    <source>
        <dbReference type="PROSITE-ProRule" id="PRU00068"/>
    </source>
</evidence>
<dbReference type="SUPFAM" id="SSF57552">
    <property type="entry name" value="Blood coagulation inhibitor (disintegrin)"/>
    <property type="match status" value="1"/>
</dbReference>
<dbReference type="EMBL" id="KB097558">
    <property type="protein sequence ID" value="ESN94897.1"/>
    <property type="molecule type" value="Genomic_DNA"/>
</dbReference>
<sequence length="459" mass="51645">MGQLFVGGAGKHLPYISMPEECVQPEECGNGLIDPGEDCDCGSFPDNICSRKCCNMAKCKIFAGYECATGLCCDLNICKHKPARDICREVQDDCDIVDECDGSSSLCKDLHKQDGTMCLNRYFFLNGICLSRNRQCSLLWSDNRSVSAGEACYLRNKLTTNGCFNCDYDSETNIAQPCDFKDRYCGKLLCAVSHSAVLNKHNHHHVGLSCVCSLFYVRSAGKHFSYVSDGTRCDTNKVYLIKMNLICRVTMEQKSRQIFTSNFAVYIADENHMHKKVHKLKLDCHYQGHVDGNQSQVAVLSLCSSVSGFYQRDNEVFEVMSKQKGSLDAVVVKKVDVPRSSFCGVRNTLMASRKNLKNVKKMVPVERNVTATLDREIRIVKIFVAVDYDVLSSFDGILTTFNFFLMQNSFFKSDVNITVDFLLNAFIAAILSRTRHYDNHFGSSNLGFSKNSIETKRYM</sequence>
<dbReference type="InterPro" id="IPR006586">
    <property type="entry name" value="ADAM_Cys-rich"/>
</dbReference>
<dbReference type="eggNOG" id="KOG3607">
    <property type="taxonomic scope" value="Eukaryota"/>
</dbReference>
<feature type="domain" description="Disintegrin" evidence="2">
    <location>
        <begin position="25"/>
        <end position="114"/>
    </location>
</feature>
<dbReference type="Pfam" id="PF00200">
    <property type="entry name" value="Disintegrin"/>
    <property type="match status" value="1"/>
</dbReference>
<dbReference type="SMART" id="SM00050">
    <property type="entry name" value="DISIN"/>
    <property type="match status" value="1"/>
</dbReference>
<reference evidence="4" key="3">
    <citation type="submission" date="2015-06" db="UniProtKB">
        <authorList>
            <consortium name="EnsemblMetazoa"/>
        </authorList>
    </citation>
    <scope>IDENTIFICATION</scope>
</reference>